<reference evidence="9 10" key="1">
    <citation type="journal article" date="2019" name="Genome Biol. Evol.">
        <title>Insights into the evolution of the New World diploid cottons (Gossypium, subgenus Houzingenia) based on genome sequencing.</title>
        <authorList>
            <person name="Grover C.E."/>
            <person name="Arick M.A. 2nd"/>
            <person name="Thrash A."/>
            <person name="Conover J.L."/>
            <person name="Sanders W.S."/>
            <person name="Peterson D.G."/>
            <person name="Frelichowski J.E."/>
            <person name="Scheffler J.A."/>
            <person name="Scheffler B.E."/>
            <person name="Wendel J.F."/>
        </authorList>
    </citation>
    <scope>NUCLEOTIDE SEQUENCE [LARGE SCALE GENOMIC DNA]</scope>
    <source>
        <strain evidence="9">27</strain>
        <tissue evidence="9">Leaf</tissue>
    </source>
</reference>
<keyword evidence="5" id="KW-1133">Transmembrane helix</keyword>
<name>A0A7J8QRU2_GOSDV</name>
<keyword evidence="6" id="KW-0472">Membrane</keyword>
<comment type="caution">
    <text evidence="9">The sequence shown here is derived from an EMBL/GenBank/DDBJ whole genome shotgun (WGS) entry which is preliminary data.</text>
</comment>
<feature type="domain" description="Hydroxyproline O-arabinosyltransferase-like" evidence="8">
    <location>
        <begin position="22"/>
        <end position="93"/>
    </location>
</feature>
<dbReference type="Pfam" id="PF23452">
    <property type="entry name" value="HPAT"/>
    <property type="match status" value="1"/>
</dbReference>
<keyword evidence="2" id="KW-0328">Glycosyltransferase</keyword>
<evidence type="ECO:0000313" key="9">
    <source>
        <dbReference type="EMBL" id="MBA0604218.1"/>
    </source>
</evidence>
<dbReference type="PANTHER" id="PTHR31485">
    <property type="entry name" value="PEPTIDYL SERINE ALPHA-GALACTOSYLTRANSFERASE"/>
    <property type="match status" value="1"/>
</dbReference>
<dbReference type="EMBL" id="JABFAC010000001">
    <property type="protein sequence ID" value="MBA0604218.1"/>
    <property type="molecule type" value="Genomic_DNA"/>
</dbReference>
<evidence type="ECO:0000256" key="5">
    <source>
        <dbReference type="ARBA" id="ARBA00022989"/>
    </source>
</evidence>
<evidence type="ECO:0000256" key="1">
    <source>
        <dbReference type="ARBA" id="ARBA00004167"/>
    </source>
</evidence>
<protein>
    <recommendedName>
        <fullName evidence="8">Hydroxyproline O-arabinosyltransferase-like domain-containing protein</fullName>
    </recommendedName>
</protein>
<dbReference type="InterPro" id="IPR056508">
    <property type="entry name" value="HPAT-like"/>
</dbReference>
<evidence type="ECO:0000256" key="4">
    <source>
        <dbReference type="ARBA" id="ARBA00022692"/>
    </source>
</evidence>
<dbReference type="GO" id="GO:0016020">
    <property type="term" value="C:membrane"/>
    <property type="evidence" value="ECO:0007669"/>
    <property type="project" value="UniProtKB-SubCell"/>
</dbReference>
<keyword evidence="3" id="KW-0808">Transferase</keyword>
<sequence>MLLRAKAKLNKLYLSVEQIGNLQLVCYPPWDTEIGNKFIIHYTYGCDYDLKGRLTYGKIGEWRFDKRSFDTEAPPRNLPLPPPGVPESVVSLTSTLL</sequence>
<comment type="subcellular location">
    <subcellularLocation>
        <location evidence="1">Membrane</location>
        <topology evidence="1">Single-pass membrane protein</topology>
    </subcellularLocation>
</comment>
<feature type="region of interest" description="Disordered" evidence="7">
    <location>
        <begin position="73"/>
        <end position="97"/>
    </location>
</feature>
<feature type="compositionally biased region" description="Low complexity" evidence="7">
    <location>
        <begin position="86"/>
        <end position="97"/>
    </location>
</feature>
<accession>A0A7J8QRU2</accession>
<dbReference type="AlphaFoldDB" id="A0A7J8QRU2"/>
<evidence type="ECO:0000313" key="10">
    <source>
        <dbReference type="Proteomes" id="UP000593561"/>
    </source>
</evidence>
<dbReference type="PANTHER" id="PTHR31485:SF3">
    <property type="entry name" value="HYDROXYPROLINE O-ARABINOSYLTRANSFERASE 1"/>
    <property type="match status" value="1"/>
</dbReference>
<gene>
    <name evidence="9" type="ORF">Godav_016891</name>
</gene>
<evidence type="ECO:0000256" key="3">
    <source>
        <dbReference type="ARBA" id="ARBA00022679"/>
    </source>
</evidence>
<feature type="compositionally biased region" description="Pro residues" evidence="7">
    <location>
        <begin position="76"/>
        <end position="85"/>
    </location>
</feature>
<dbReference type="InterPro" id="IPR044845">
    <property type="entry name" value="HPAT/SRGT1-like"/>
</dbReference>
<evidence type="ECO:0000256" key="2">
    <source>
        <dbReference type="ARBA" id="ARBA00022676"/>
    </source>
</evidence>
<dbReference type="Proteomes" id="UP000593561">
    <property type="component" value="Unassembled WGS sequence"/>
</dbReference>
<evidence type="ECO:0000256" key="7">
    <source>
        <dbReference type="SAM" id="MobiDB-lite"/>
    </source>
</evidence>
<evidence type="ECO:0000256" key="6">
    <source>
        <dbReference type="ARBA" id="ARBA00023136"/>
    </source>
</evidence>
<dbReference type="GO" id="GO:0016757">
    <property type="term" value="F:glycosyltransferase activity"/>
    <property type="evidence" value="ECO:0007669"/>
    <property type="project" value="UniProtKB-KW"/>
</dbReference>
<evidence type="ECO:0000259" key="8">
    <source>
        <dbReference type="Pfam" id="PF23452"/>
    </source>
</evidence>
<keyword evidence="10" id="KW-1185">Reference proteome</keyword>
<proteinExistence type="predicted"/>
<organism evidence="9 10">
    <name type="scientific">Gossypium davidsonii</name>
    <name type="common">Davidson's cotton</name>
    <name type="synonym">Gossypium klotzschianum subsp. davidsonii</name>
    <dbReference type="NCBI Taxonomy" id="34287"/>
    <lineage>
        <taxon>Eukaryota</taxon>
        <taxon>Viridiplantae</taxon>
        <taxon>Streptophyta</taxon>
        <taxon>Embryophyta</taxon>
        <taxon>Tracheophyta</taxon>
        <taxon>Spermatophyta</taxon>
        <taxon>Magnoliopsida</taxon>
        <taxon>eudicotyledons</taxon>
        <taxon>Gunneridae</taxon>
        <taxon>Pentapetalae</taxon>
        <taxon>rosids</taxon>
        <taxon>malvids</taxon>
        <taxon>Malvales</taxon>
        <taxon>Malvaceae</taxon>
        <taxon>Malvoideae</taxon>
        <taxon>Gossypium</taxon>
    </lineage>
</organism>
<keyword evidence="4" id="KW-0812">Transmembrane</keyword>